<dbReference type="GO" id="GO:0019867">
    <property type="term" value="C:outer membrane"/>
    <property type="evidence" value="ECO:0007669"/>
    <property type="project" value="InterPro"/>
</dbReference>
<dbReference type="InterPro" id="IPR011098">
    <property type="entry name" value="G5_dom"/>
</dbReference>
<dbReference type="GO" id="GO:0009254">
    <property type="term" value="P:peptidoglycan turnover"/>
    <property type="evidence" value="ECO:0007669"/>
    <property type="project" value="InterPro"/>
</dbReference>
<dbReference type="RefSeq" id="WP_025773635.1">
    <property type="nucleotide sequence ID" value="NZ_DF238840.1"/>
</dbReference>
<dbReference type="Gene3D" id="2.20.230.10">
    <property type="entry name" value="Resuscitation-promoting factor rpfb"/>
    <property type="match status" value="1"/>
</dbReference>
<evidence type="ECO:0000256" key="2">
    <source>
        <dbReference type="SAM" id="Phobius"/>
    </source>
</evidence>
<dbReference type="GO" id="GO:0004553">
    <property type="term" value="F:hydrolase activity, hydrolyzing O-glycosyl compounds"/>
    <property type="evidence" value="ECO:0007669"/>
    <property type="project" value="InterPro"/>
</dbReference>
<dbReference type="Gene3D" id="2.40.40.10">
    <property type="entry name" value="RlpA-like domain"/>
    <property type="match status" value="1"/>
</dbReference>
<dbReference type="Pfam" id="PF06725">
    <property type="entry name" value="3D"/>
    <property type="match status" value="1"/>
</dbReference>
<keyword evidence="2" id="KW-0472">Membrane</keyword>
<dbReference type="InterPro" id="IPR007137">
    <property type="entry name" value="DUF348"/>
</dbReference>
<dbReference type="Pfam" id="PF03990">
    <property type="entry name" value="DUF348"/>
    <property type="match status" value="2"/>
</dbReference>
<dbReference type="AlphaFoldDB" id="A0A0S6U9L8"/>
<evidence type="ECO:0000259" key="3">
    <source>
        <dbReference type="PROSITE" id="PS51109"/>
    </source>
</evidence>
<dbReference type="PANTHER" id="PTHR39160:SF4">
    <property type="entry name" value="RESUSCITATION-PROMOTING FACTOR RPFB"/>
    <property type="match status" value="1"/>
</dbReference>
<protein>
    <submittedName>
        <fullName evidence="4">Uncharacterized protein conserved in bacteria</fullName>
    </submittedName>
</protein>
<keyword evidence="2" id="KW-1133">Transmembrane helix</keyword>
<keyword evidence="2" id="KW-0812">Transmembrane</keyword>
<sequence>MDGWINNWRQKHSRGRRRPWPWLLVAVLLLFTGTGWGVMSYTWKKVTLEVDGQRIATRTFAPTVGEFLSQQHITLGAEDAVTPALDAPVTRDIVITIKRAVPVKINADGREKEILTPPDTVANVLNKAGVTLNPADRVIPDLNATIAAGDTIKVIRVTVKTETVSKEINYRVERRPEPQLEKGITRLLQEGVKGLQEETYRVILEDGQEVKRELVSTKTLKEPVPEIVAVGAMDTASRGGQSFRFERVFWATATAYTHSGAPTATGAYPRVGTIAVDPAVVPLGTRLYVEGYGYGIAQDIGSAIKGDRIDVFLDTEADTRRWGVRRVKVYVLR</sequence>
<accession>A0A0S6U9L8</accession>
<dbReference type="InterPro" id="IPR036908">
    <property type="entry name" value="RlpA-like_sf"/>
</dbReference>
<keyword evidence="1" id="KW-0732">Signal</keyword>
<evidence type="ECO:0000313" key="4">
    <source>
        <dbReference type="EMBL" id="GAF25815.1"/>
    </source>
</evidence>
<organism evidence="4">
    <name type="scientific">Moorella thermoacetica Y72</name>
    <dbReference type="NCBI Taxonomy" id="1325331"/>
    <lineage>
        <taxon>Bacteria</taxon>
        <taxon>Bacillati</taxon>
        <taxon>Bacillota</taxon>
        <taxon>Clostridia</taxon>
        <taxon>Neomoorellales</taxon>
        <taxon>Neomoorellaceae</taxon>
        <taxon>Neomoorella</taxon>
    </lineage>
</organism>
<feature type="transmembrane region" description="Helical" evidence="2">
    <location>
        <begin position="20"/>
        <end position="43"/>
    </location>
</feature>
<evidence type="ECO:0000256" key="1">
    <source>
        <dbReference type="ARBA" id="ARBA00022729"/>
    </source>
</evidence>
<feature type="domain" description="G5" evidence="3">
    <location>
        <begin position="154"/>
        <end position="234"/>
    </location>
</feature>
<dbReference type="CDD" id="cd14667">
    <property type="entry name" value="3D_containing_proteins"/>
    <property type="match status" value="1"/>
</dbReference>
<dbReference type="Pfam" id="PF07501">
    <property type="entry name" value="G5"/>
    <property type="match status" value="1"/>
</dbReference>
<name>A0A0S6U9L8_NEOTH</name>
<dbReference type="InterPro" id="IPR059180">
    <property type="entry name" value="3D_YorM"/>
</dbReference>
<dbReference type="SUPFAM" id="SSF50685">
    <property type="entry name" value="Barwin-like endoglucanases"/>
    <property type="match status" value="1"/>
</dbReference>
<dbReference type="PANTHER" id="PTHR39160">
    <property type="entry name" value="CELL WALL-BINDING PROTEIN YOCH"/>
    <property type="match status" value="1"/>
</dbReference>
<dbReference type="SMART" id="SM01208">
    <property type="entry name" value="G5"/>
    <property type="match status" value="1"/>
</dbReference>
<dbReference type="GeneID" id="45616086"/>
<dbReference type="PROSITE" id="PS51109">
    <property type="entry name" value="G5"/>
    <property type="match status" value="1"/>
</dbReference>
<dbReference type="Proteomes" id="UP000063718">
    <property type="component" value="Unassembled WGS sequence"/>
</dbReference>
<reference evidence="4" key="1">
    <citation type="journal article" date="2014" name="Gene">
        <title>Genome-guided analysis of transformation efficiency and carbon dioxide assimilation by Moorella thermoacetica Y72.</title>
        <authorList>
            <person name="Tsukahara K."/>
            <person name="Kita A."/>
            <person name="Nakashimada Y."/>
            <person name="Hoshino T."/>
            <person name="Murakami K."/>
        </authorList>
    </citation>
    <scope>NUCLEOTIDE SEQUENCE [LARGE SCALE GENOMIC DNA]</scope>
    <source>
        <strain evidence="4">Y72</strain>
    </source>
</reference>
<dbReference type="EMBL" id="DF238840">
    <property type="protein sequence ID" value="GAF25815.1"/>
    <property type="molecule type" value="Genomic_DNA"/>
</dbReference>
<proteinExistence type="predicted"/>
<gene>
    <name evidence="4" type="ORF">MTY_1152</name>
</gene>
<dbReference type="InterPro" id="IPR051933">
    <property type="entry name" value="Resuscitation_pf_RpfB"/>
</dbReference>
<dbReference type="InterPro" id="IPR010611">
    <property type="entry name" value="3D_dom"/>
</dbReference>